<reference evidence="3" key="1">
    <citation type="submission" date="2022-12" db="EMBL/GenBank/DDBJ databases">
        <title>Draft genome assemblies for two species of Escallonia (Escalloniales).</title>
        <authorList>
            <person name="Chanderbali A."/>
            <person name="Dervinis C."/>
            <person name="Anghel I."/>
            <person name="Soltis D."/>
            <person name="Soltis P."/>
            <person name="Zapata F."/>
        </authorList>
    </citation>
    <scope>NUCLEOTIDE SEQUENCE</scope>
    <source>
        <strain evidence="3">UCBG64.0493</strain>
        <tissue evidence="3">Leaf</tissue>
    </source>
</reference>
<dbReference type="Pfam" id="PF19160">
    <property type="entry name" value="SPARK"/>
    <property type="match status" value="1"/>
</dbReference>
<dbReference type="PANTHER" id="PTHR34056:SF1">
    <property type="entry name" value="GPI-ANCHORED PROTEIN"/>
    <property type="match status" value="1"/>
</dbReference>
<keyword evidence="1" id="KW-0472">Membrane</keyword>
<keyword evidence="1" id="KW-1133">Transmembrane helix</keyword>
<dbReference type="Proteomes" id="UP001188597">
    <property type="component" value="Unassembled WGS sequence"/>
</dbReference>
<keyword evidence="4" id="KW-1185">Reference proteome</keyword>
<gene>
    <name evidence="3" type="ORF">RJ639_005166</name>
</gene>
<accession>A0AA88W275</accession>
<dbReference type="InterPro" id="IPR040376">
    <property type="entry name" value="At4g28100-like"/>
</dbReference>
<sequence length="152" mass="16228">MESKSTLPGSKFWEKKSLVYILAAWLYAAYSGIALGRSPQTASFNLPLLPDDSETCVDNLQRAMKSKGINLAKPNETCDVVYCYCGIRLHPLSCPEALSVSPKGKLAGDASVKKLERDCSSKGVNGYGGVGGCSKCLNSLSGNSFNFYALVS</sequence>
<evidence type="ECO:0000313" key="4">
    <source>
        <dbReference type="Proteomes" id="UP001188597"/>
    </source>
</evidence>
<dbReference type="PANTHER" id="PTHR34056">
    <property type="entry name" value="GPI-ANCHORED PROTEIN"/>
    <property type="match status" value="1"/>
</dbReference>
<organism evidence="3 4">
    <name type="scientific">Escallonia herrerae</name>
    <dbReference type="NCBI Taxonomy" id="1293975"/>
    <lineage>
        <taxon>Eukaryota</taxon>
        <taxon>Viridiplantae</taxon>
        <taxon>Streptophyta</taxon>
        <taxon>Embryophyta</taxon>
        <taxon>Tracheophyta</taxon>
        <taxon>Spermatophyta</taxon>
        <taxon>Magnoliopsida</taxon>
        <taxon>eudicotyledons</taxon>
        <taxon>Gunneridae</taxon>
        <taxon>Pentapetalae</taxon>
        <taxon>asterids</taxon>
        <taxon>campanulids</taxon>
        <taxon>Escalloniales</taxon>
        <taxon>Escalloniaceae</taxon>
        <taxon>Escallonia</taxon>
    </lineage>
</organism>
<proteinExistence type="predicted"/>
<evidence type="ECO:0000313" key="3">
    <source>
        <dbReference type="EMBL" id="KAK3018363.1"/>
    </source>
</evidence>
<name>A0AA88W275_9ASTE</name>
<dbReference type="AlphaFoldDB" id="A0AA88W275"/>
<evidence type="ECO:0000256" key="1">
    <source>
        <dbReference type="SAM" id="Phobius"/>
    </source>
</evidence>
<feature type="domain" description="SPARK" evidence="2">
    <location>
        <begin position="32"/>
        <end position="143"/>
    </location>
</feature>
<comment type="caution">
    <text evidence="3">The sequence shown here is derived from an EMBL/GenBank/DDBJ whole genome shotgun (WGS) entry which is preliminary data.</text>
</comment>
<feature type="transmembrane region" description="Helical" evidence="1">
    <location>
        <begin position="17"/>
        <end position="36"/>
    </location>
</feature>
<keyword evidence="1" id="KW-0812">Transmembrane</keyword>
<dbReference type="EMBL" id="JAVXUP010000941">
    <property type="protein sequence ID" value="KAK3018363.1"/>
    <property type="molecule type" value="Genomic_DNA"/>
</dbReference>
<protein>
    <recommendedName>
        <fullName evidence="2">SPARK domain-containing protein</fullName>
    </recommendedName>
</protein>
<dbReference type="InterPro" id="IPR043891">
    <property type="entry name" value="SPARK"/>
</dbReference>
<evidence type="ECO:0000259" key="2">
    <source>
        <dbReference type="Pfam" id="PF19160"/>
    </source>
</evidence>